<dbReference type="Proteomes" id="UP000325081">
    <property type="component" value="Unassembled WGS sequence"/>
</dbReference>
<name>A0A5A7NX82_STRAF</name>
<protein>
    <submittedName>
        <fullName evidence="1">Pathogenesis-related thaumatin superfamily protein</fullName>
    </submittedName>
</protein>
<accession>A0A5A7NX82</accession>
<dbReference type="Pfam" id="PF00314">
    <property type="entry name" value="Thaumatin"/>
    <property type="match status" value="1"/>
</dbReference>
<dbReference type="EMBL" id="BKCP01000001">
    <property type="protein sequence ID" value="GER24877.1"/>
    <property type="molecule type" value="Genomic_DNA"/>
</dbReference>
<organism evidence="1 2">
    <name type="scientific">Striga asiatica</name>
    <name type="common">Asiatic witchweed</name>
    <name type="synonym">Buchnera asiatica</name>
    <dbReference type="NCBI Taxonomy" id="4170"/>
    <lineage>
        <taxon>Eukaryota</taxon>
        <taxon>Viridiplantae</taxon>
        <taxon>Streptophyta</taxon>
        <taxon>Embryophyta</taxon>
        <taxon>Tracheophyta</taxon>
        <taxon>Spermatophyta</taxon>
        <taxon>Magnoliopsida</taxon>
        <taxon>eudicotyledons</taxon>
        <taxon>Gunneridae</taxon>
        <taxon>Pentapetalae</taxon>
        <taxon>asterids</taxon>
        <taxon>lamiids</taxon>
        <taxon>Lamiales</taxon>
        <taxon>Orobanchaceae</taxon>
        <taxon>Buchnereae</taxon>
        <taxon>Striga</taxon>
    </lineage>
</organism>
<evidence type="ECO:0000313" key="1">
    <source>
        <dbReference type="EMBL" id="GER24877.1"/>
    </source>
</evidence>
<dbReference type="PROSITE" id="PS51367">
    <property type="entry name" value="THAUMATIN_2"/>
    <property type="match status" value="1"/>
</dbReference>
<reference evidence="2" key="1">
    <citation type="journal article" date="2019" name="Curr. Biol.">
        <title>Genome Sequence of Striga asiatica Provides Insight into the Evolution of Plant Parasitism.</title>
        <authorList>
            <person name="Yoshida S."/>
            <person name="Kim S."/>
            <person name="Wafula E.K."/>
            <person name="Tanskanen J."/>
            <person name="Kim Y.M."/>
            <person name="Honaas L."/>
            <person name="Yang Z."/>
            <person name="Spallek T."/>
            <person name="Conn C.E."/>
            <person name="Ichihashi Y."/>
            <person name="Cheong K."/>
            <person name="Cui S."/>
            <person name="Der J.P."/>
            <person name="Gundlach H."/>
            <person name="Jiao Y."/>
            <person name="Hori C."/>
            <person name="Ishida J.K."/>
            <person name="Kasahara H."/>
            <person name="Kiba T."/>
            <person name="Kim M.S."/>
            <person name="Koo N."/>
            <person name="Laohavisit A."/>
            <person name="Lee Y.H."/>
            <person name="Lumba S."/>
            <person name="McCourt P."/>
            <person name="Mortimer J.C."/>
            <person name="Mutuku J.M."/>
            <person name="Nomura T."/>
            <person name="Sasaki-Sekimoto Y."/>
            <person name="Seto Y."/>
            <person name="Wang Y."/>
            <person name="Wakatake T."/>
            <person name="Sakakibara H."/>
            <person name="Demura T."/>
            <person name="Yamaguchi S."/>
            <person name="Yoneyama K."/>
            <person name="Manabe R.I."/>
            <person name="Nelson D.C."/>
            <person name="Schulman A.H."/>
            <person name="Timko M.P."/>
            <person name="dePamphilis C.W."/>
            <person name="Choi D."/>
            <person name="Shirasu K."/>
        </authorList>
    </citation>
    <scope>NUCLEOTIDE SEQUENCE [LARGE SCALE GENOMIC DNA]</scope>
    <source>
        <strain evidence="2">cv. UVA1</strain>
    </source>
</reference>
<dbReference type="Gene3D" id="2.60.110.10">
    <property type="entry name" value="Thaumatin"/>
    <property type="match status" value="1"/>
</dbReference>
<dbReference type="InterPro" id="IPR001938">
    <property type="entry name" value="Thaumatin"/>
</dbReference>
<dbReference type="AlphaFoldDB" id="A0A5A7NX82"/>
<sequence>MVRPLLGPDDCSFDTVGSGNSMMGDFPTEFWCADEGAPPISLVEFIIGGRLDGMAEDFYVVSLVGGYNMGLIQPSFGGSGDFQYVHAGCQRELGEWKIRVK</sequence>
<comment type="caution">
    <text evidence="1">The sequence shown here is derived from an EMBL/GenBank/DDBJ whole genome shotgun (WGS) entry which is preliminary data.</text>
</comment>
<proteinExistence type="predicted"/>
<dbReference type="InterPro" id="IPR037176">
    <property type="entry name" value="Osmotin/thaumatin-like_sf"/>
</dbReference>
<dbReference type="PIRSF" id="PIRSF002703">
    <property type="entry name" value="Thaumatin"/>
    <property type="match status" value="1"/>
</dbReference>
<gene>
    <name evidence="1" type="ORF">STAS_00423</name>
</gene>
<dbReference type="SUPFAM" id="SSF49870">
    <property type="entry name" value="Osmotin, thaumatin-like protein"/>
    <property type="match status" value="1"/>
</dbReference>
<dbReference type="OrthoDB" id="430315at2759"/>
<evidence type="ECO:0000313" key="2">
    <source>
        <dbReference type="Proteomes" id="UP000325081"/>
    </source>
</evidence>
<keyword evidence="2" id="KW-1185">Reference proteome</keyword>